<evidence type="ECO:0000313" key="3">
    <source>
        <dbReference type="Proteomes" id="UP000217838"/>
    </source>
</evidence>
<reference evidence="3" key="1">
    <citation type="submission" date="2017-08" db="EMBL/GenBank/DDBJ databases">
        <title>A dynamic microbial community with high functional redundancy inhabits the cold, oxic subseafloor aquifer.</title>
        <authorList>
            <person name="Tully B.J."/>
            <person name="Wheat C.G."/>
            <person name="Glazer B.T."/>
            <person name="Huber J.A."/>
        </authorList>
    </citation>
    <scope>NUCLEOTIDE SEQUENCE [LARGE SCALE GENOMIC DNA]</scope>
</reference>
<feature type="transmembrane region" description="Helical" evidence="1">
    <location>
        <begin position="161"/>
        <end position="183"/>
    </location>
</feature>
<keyword evidence="1" id="KW-1133">Transmembrane helix</keyword>
<sequence length="198" mass="22939">MKLEFPREDIPDHLVEPHYKMVMDMHMHYDKMHSRQEFTYIKYAGFFILAFLGFMLMEGKGLIGDYLIAVVCTGFGVLFASVMTTLFISSEIDWKRSIYEKEGKVLEERYPSIINFNYFKMISKLNPSRYRATLFLRLTPSIFVGILTIWSAVMLSMKTSLNLAITIGVASSFVLFATMGFLARKIKKCQLTYGLEKR</sequence>
<protein>
    <submittedName>
        <fullName evidence="2">Uncharacterized protein</fullName>
    </submittedName>
</protein>
<dbReference type="Proteomes" id="UP000217838">
    <property type="component" value="Unassembled WGS sequence"/>
</dbReference>
<keyword evidence="1" id="KW-0472">Membrane</keyword>
<accession>A0A2A4YH12</accession>
<proteinExistence type="predicted"/>
<feature type="transmembrane region" description="Helical" evidence="1">
    <location>
        <begin position="40"/>
        <end position="57"/>
    </location>
</feature>
<gene>
    <name evidence="2" type="ORF">COB11_04315</name>
</gene>
<name>A0A2A4YH12_UNCAE</name>
<comment type="caution">
    <text evidence="2">The sequence shown here is derived from an EMBL/GenBank/DDBJ whole genome shotgun (WGS) entry which is preliminary data.</text>
</comment>
<evidence type="ECO:0000256" key="1">
    <source>
        <dbReference type="SAM" id="Phobius"/>
    </source>
</evidence>
<organism evidence="2 3">
    <name type="scientific">Aerophobetes bacterium</name>
    <dbReference type="NCBI Taxonomy" id="2030807"/>
    <lineage>
        <taxon>Bacteria</taxon>
        <taxon>Candidatus Aerophobota</taxon>
    </lineage>
</organism>
<dbReference type="EMBL" id="NVUU01000045">
    <property type="protein sequence ID" value="PCI94126.1"/>
    <property type="molecule type" value="Genomic_DNA"/>
</dbReference>
<dbReference type="AlphaFoldDB" id="A0A2A4YH12"/>
<feature type="transmembrane region" description="Helical" evidence="1">
    <location>
        <begin position="63"/>
        <end position="88"/>
    </location>
</feature>
<feature type="transmembrane region" description="Helical" evidence="1">
    <location>
        <begin position="134"/>
        <end position="155"/>
    </location>
</feature>
<keyword evidence="1" id="KW-0812">Transmembrane</keyword>
<evidence type="ECO:0000313" key="2">
    <source>
        <dbReference type="EMBL" id="PCI94126.1"/>
    </source>
</evidence>